<sequence>MKVALALQLPCMVARGKTNPLFMVVGYGNGQLAPMPGCVLPSNGMVVGANYTAPMPSSQTPVPRSG</sequence>
<name>A0A5B7H004_PORTR</name>
<keyword evidence="2" id="KW-1185">Reference proteome</keyword>
<organism evidence="1 2">
    <name type="scientific">Portunus trituberculatus</name>
    <name type="common">Swimming crab</name>
    <name type="synonym">Neptunus trituberculatus</name>
    <dbReference type="NCBI Taxonomy" id="210409"/>
    <lineage>
        <taxon>Eukaryota</taxon>
        <taxon>Metazoa</taxon>
        <taxon>Ecdysozoa</taxon>
        <taxon>Arthropoda</taxon>
        <taxon>Crustacea</taxon>
        <taxon>Multicrustacea</taxon>
        <taxon>Malacostraca</taxon>
        <taxon>Eumalacostraca</taxon>
        <taxon>Eucarida</taxon>
        <taxon>Decapoda</taxon>
        <taxon>Pleocyemata</taxon>
        <taxon>Brachyura</taxon>
        <taxon>Eubrachyura</taxon>
        <taxon>Portunoidea</taxon>
        <taxon>Portunidae</taxon>
        <taxon>Portuninae</taxon>
        <taxon>Portunus</taxon>
    </lineage>
</organism>
<reference evidence="1 2" key="1">
    <citation type="submission" date="2019-05" db="EMBL/GenBank/DDBJ databases">
        <title>Another draft genome of Portunus trituberculatus and its Hox gene families provides insights of decapod evolution.</title>
        <authorList>
            <person name="Jeong J.-H."/>
            <person name="Song I."/>
            <person name="Kim S."/>
            <person name="Choi T."/>
            <person name="Kim D."/>
            <person name="Ryu S."/>
            <person name="Kim W."/>
        </authorList>
    </citation>
    <scope>NUCLEOTIDE SEQUENCE [LARGE SCALE GENOMIC DNA]</scope>
    <source>
        <tissue evidence="1">Muscle</tissue>
    </source>
</reference>
<evidence type="ECO:0000313" key="2">
    <source>
        <dbReference type="Proteomes" id="UP000324222"/>
    </source>
</evidence>
<dbReference type="AlphaFoldDB" id="A0A5B7H004"/>
<evidence type="ECO:0000313" key="1">
    <source>
        <dbReference type="EMBL" id="MPC63343.1"/>
    </source>
</evidence>
<dbReference type="Proteomes" id="UP000324222">
    <property type="component" value="Unassembled WGS sequence"/>
</dbReference>
<gene>
    <name evidence="1" type="ORF">E2C01_057442</name>
</gene>
<comment type="caution">
    <text evidence="1">The sequence shown here is derived from an EMBL/GenBank/DDBJ whole genome shotgun (WGS) entry which is preliminary data.</text>
</comment>
<proteinExistence type="predicted"/>
<protein>
    <submittedName>
        <fullName evidence="1">Uncharacterized protein</fullName>
    </submittedName>
</protein>
<accession>A0A5B7H004</accession>
<dbReference type="EMBL" id="VSRR010020688">
    <property type="protein sequence ID" value="MPC63343.1"/>
    <property type="molecule type" value="Genomic_DNA"/>
</dbReference>